<dbReference type="InterPro" id="IPR001357">
    <property type="entry name" value="BRCT_dom"/>
</dbReference>
<dbReference type="Pfam" id="PF16589">
    <property type="entry name" value="BRCT_2"/>
    <property type="match status" value="1"/>
</dbReference>
<dbReference type="InterPro" id="IPR051579">
    <property type="entry name" value="DDR_Transcriptional_Reg"/>
</dbReference>
<sequence length="1219" mass="134098">MCSLGDHDGEIKPIRTDPNVSTPDIQTQFVGSQFSSPSISGEKVEAEDADELNYLQNTMPFDDTEPAEDEFETRVVNLAGETQVLNICGETQVLDDADCIENMGTQLLDELDKVIASDFGSEGTEILGDSDVQSDDDSERSGICQSVDREKIYTSREHCNKGSEERPDPLPAKEHSTSPLRLGFTSVRVASLRASALAARVSLEGINNGSGYVPSPLRLGFTSVRVASLQASALAVQVSLEGIDSGSGSVPSENHSLEVGKEVDHGHEVGQCDRKMKGSNDENICRVGSRTARKLFSDDSQDEYGGLPCNSNNVDKEELPRLPACDAGLAGLSYVDSQEPGELSQDNALDFVDRFLKGNIVDFDQDADHEKTNRGKSCPVSNAKGIQSLAKKSNDSCIIGEAGIFDWDDSREDEGGGDIFRRRKEEFLDSGCYGRRYFSQSRKPKGGKLQEYREHLAFNNKRVGLAHSDSKLMWHKPKAEDKGQAMKLKRNLVHELDKQPNDSPCGGESEINVGMNDVPEMLNVGFDTQMAAEAMEALFHGEGIPDHDANDAHQGMEKNSEDCCGGPLGGEMDNVIHSKQLSCRKRASLSGRGVASRQYKKPKSMSGKLSKEASISSKGHSDNFRKGTEIELVRKKLRVNLSPEECTAINGSGHSDKEIPKITEQRKAEGNLDRSCINEFNRSDGSAKLSAVKKLHLQEVGMNSPVAHRTRRALVVNQLKEAENAAGDSREEMDHPMEVYALEEKSNSSTAIQTSIILKGGSSISGSVPIREVESVKPSQHEQLAPKLTANISGSKVNALNCPRQRRSHRNLSGLENGCLNLDGALDLSVPPKDIGKSVSKRRRSWIGAKSHLVDSTIKRKTQSGDVPTHGEPGDRDGKMASNDLTGGKTSKRYDRNSNASCLSSTRKVNARLDESPREKCKPSDSACTTTPVKCQVPENSISPVCMGDEYFKISCKRNLSRPSLLKEIRSLSIARPEPVSVSKDSRKRRDMTDVRVLYSHHLDEDVIKQQKKILARLGISLASSVMDATHFIADQFVRTRNMLEAIASGKPVVTHLWLESCGQASCFIDERNYILRDSKKEKEFGFTMPVSLARASQHPLLKGQRVLITPNTKPGKEIISSLVKVVQGQVVERTGQSRLKDNVSEDFLVLSCEEDYAICVPFLEKGAAVYSSELLLNGIVTQRLEYQRHRLFADNVKRTRSTIWIRKDDNQFLPVKHK</sequence>
<feature type="region of interest" description="Disordered" evidence="4">
    <location>
        <begin position="854"/>
        <end position="930"/>
    </location>
</feature>
<gene>
    <name evidence="6" type="ORF">CJ030_MR5G017330</name>
</gene>
<dbReference type="Proteomes" id="UP000516437">
    <property type="component" value="Chromosome 5"/>
</dbReference>
<organism evidence="6 7">
    <name type="scientific">Morella rubra</name>
    <name type="common">Chinese bayberry</name>
    <dbReference type="NCBI Taxonomy" id="262757"/>
    <lineage>
        <taxon>Eukaryota</taxon>
        <taxon>Viridiplantae</taxon>
        <taxon>Streptophyta</taxon>
        <taxon>Embryophyta</taxon>
        <taxon>Tracheophyta</taxon>
        <taxon>Spermatophyta</taxon>
        <taxon>Magnoliopsida</taxon>
        <taxon>eudicotyledons</taxon>
        <taxon>Gunneridae</taxon>
        <taxon>Pentapetalae</taxon>
        <taxon>rosids</taxon>
        <taxon>fabids</taxon>
        <taxon>Fagales</taxon>
        <taxon>Myricaceae</taxon>
        <taxon>Morella</taxon>
    </lineage>
</organism>
<dbReference type="SUPFAM" id="SSF52113">
    <property type="entry name" value="BRCT domain"/>
    <property type="match status" value="1"/>
</dbReference>
<dbReference type="PANTHER" id="PTHR23196">
    <property type="entry name" value="PAX TRANSCRIPTION ACTIVATION DOMAIN INTERACTING PROTEIN"/>
    <property type="match status" value="1"/>
</dbReference>
<feature type="compositionally biased region" description="Basic and acidic residues" evidence="4">
    <location>
        <begin position="158"/>
        <end position="176"/>
    </location>
</feature>
<dbReference type="GO" id="GO:0006974">
    <property type="term" value="P:DNA damage response"/>
    <property type="evidence" value="ECO:0007669"/>
    <property type="project" value="UniProtKB-KW"/>
</dbReference>
<keyword evidence="7" id="KW-1185">Reference proteome</keyword>
<proteinExistence type="predicted"/>
<evidence type="ECO:0000259" key="5">
    <source>
        <dbReference type="PROSITE" id="PS50172"/>
    </source>
</evidence>
<dbReference type="Gene3D" id="3.40.50.10190">
    <property type="entry name" value="BRCT domain"/>
    <property type="match status" value="2"/>
</dbReference>
<keyword evidence="2" id="KW-0227">DNA damage</keyword>
<dbReference type="CDD" id="cd17744">
    <property type="entry name" value="BRCT_MDC1_rpt1"/>
    <property type="match status" value="1"/>
</dbReference>
<reference evidence="6 7" key="1">
    <citation type="journal article" date="2019" name="Plant Biotechnol. J.">
        <title>The red bayberry genome and genetic basis of sex determination.</title>
        <authorList>
            <person name="Jia H.M."/>
            <person name="Jia H.J."/>
            <person name="Cai Q.L."/>
            <person name="Wang Y."/>
            <person name="Zhao H.B."/>
            <person name="Yang W.F."/>
            <person name="Wang G.Y."/>
            <person name="Li Y.H."/>
            <person name="Zhan D.L."/>
            <person name="Shen Y.T."/>
            <person name="Niu Q.F."/>
            <person name="Chang L."/>
            <person name="Qiu J."/>
            <person name="Zhao L."/>
            <person name="Xie H.B."/>
            <person name="Fu W.Y."/>
            <person name="Jin J."/>
            <person name="Li X.W."/>
            <person name="Jiao Y."/>
            <person name="Zhou C.C."/>
            <person name="Tu T."/>
            <person name="Chai C.Y."/>
            <person name="Gao J.L."/>
            <person name="Fan L.J."/>
            <person name="van de Weg E."/>
            <person name="Wang J.Y."/>
            <person name="Gao Z.S."/>
        </authorList>
    </citation>
    <scope>NUCLEOTIDE SEQUENCE [LARGE SCALE GENOMIC DNA]</scope>
    <source>
        <tissue evidence="6">Leaves</tissue>
    </source>
</reference>
<dbReference type="Pfam" id="PF16770">
    <property type="entry name" value="RTT107_BRCT_5"/>
    <property type="match status" value="1"/>
</dbReference>
<evidence type="ECO:0000313" key="6">
    <source>
        <dbReference type="EMBL" id="KAB1214067.1"/>
    </source>
</evidence>
<evidence type="ECO:0000313" key="7">
    <source>
        <dbReference type="Proteomes" id="UP000516437"/>
    </source>
</evidence>
<accession>A0A6A1VQ66</accession>
<protein>
    <submittedName>
        <fullName evidence="6">PAX-interacting protein 1</fullName>
    </submittedName>
</protein>
<comment type="subcellular location">
    <subcellularLocation>
        <location evidence="1">Nucleus</location>
    </subcellularLocation>
</comment>
<comment type="caution">
    <text evidence="6">The sequence shown here is derived from an EMBL/GenBank/DDBJ whole genome shotgun (WGS) entry which is preliminary data.</text>
</comment>
<keyword evidence="3" id="KW-0539">Nucleus</keyword>
<name>A0A6A1VQ66_9ROSI</name>
<feature type="region of interest" description="Disordered" evidence="4">
    <location>
        <begin position="158"/>
        <end position="177"/>
    </location>
</feature>
<dbReference type="SMART" id="SM00292">
    <property type="entry name" value="BRCT"/>
    <property type="match status" value="1"/>
</dbReference>
<feature type="compositionally biased region" description="Basic and acidic residues" evidence="4">
    <location>
        <begin position="911"/>
        <end position="923"/>
    </location>
</feature>
<dbReference type="EMBL" id="RXIC02000023">
    <property type="protein sequence ID" value="KAB1214067.1"/>
    <property type="molecule type" value="Genomic_DNA"/>
</dbReference>
<dbReference type="PANTHER" id="PTHR23196:SF1">
    <property type="entry name" value="PAX-INTERACTING PROTEIN 1"/>
    <property type="match status" value="1"/>
</dbReference>
<evidence type="ECO:0000256" key="2">
    <source>
        <dbReference type="ARBA" id="ARBA00022763"/>
    </source>
</evidence>
<dbReference type="GO" id="GO:0005634">
    <property type="term" value="C:nucleus"/>
    <property type="evidence" value="ECO:0007669"/>
    <property type="project" value="UniProtKB-SubCell"/>
</dbReference>
<feature type="region of interest" description="Disordered" evidence="4">
    <location>
        <begin position="592"/>
        <end position="622"/>
    </location>
</feature>
<dbReference type="PROSITE" id="PS50172">
    <property type="entry name" value="BRCT"/>
    <property type="match status" value="1"/>
</dbReference>
<evidence type="ECO:0000256" key="4">
    <source>
        <dbReference type="SAM" id="MobiDB-lite"/>
    </source>
</evidence>
<feature type="compositionally biased region" description="Polar residues" evidence="4">
    <location>
        <begin position="897"/>
        <end position="908"/>
    </location>
</feature>
<dbReference type="InterPro" id="IPR036420">
    <property type="entry name" value="BRCT_dom_sf"/>
</dbReference>
<evidence type="ECO:0000256" key="1">
    <source>
        <dbReference type="ARBA" id="ARBA00004123"/>
    </source>
</evidence>
<evidence type="ECO:0000256" key="3">
    <source>
        <dbReference type="ARBA" id="ARBA00023242"/>
    </source>
</evidence>
<dbReference type="OrthoDB" id="342264at2759"/>
<feature type="domain" description="BRCT" evidence="5">
    <location>
        <begin position="987"/>
        <end position="1076"/>
    </location>
</feature>
<feature type="region of interest" description="Disordered" evidence="4">
    <location>
        <begin position="1"/>
        <end position="24"/>
    </location>
</feature>
<dbReference type="CDD" id="cd18432">
    <property type="entry name" value="BRCT_PAXIP1_rpt6_like"/>
    <property type="match status" value="1"/>
</dbReference>
<feature type="compositionally biased region" description="Basic and acidic residues" evidence="4">
    <location>
        <begin position="1"/>
        <end position="15"/>
    </location>
</feature>
<feature type="region of interest" description="Disordered" evidence="4">
    <location>
        <begin position="122"/>
        <end position="143"/>
    </location>
</feature>
<dbReference type="AlphaFoldDB" id="A0A6A1VQ66"/>